<keyword evidence="4" id="KW-0804">Transcription</keyword>
<evidence type="ECO:0000256" key="5">
    <source>
        <dbReference type="ARBA" id="ARBA00023242"/>
    </source>
</evidence>
<dbReference type="EMBL" id="VCAU01000107">
    <property type="protein sequence ID" value="KAF9884968.1"/>
    <property type="molecule type" value="Genomic_DNA"/>
</dbReference>
<dbReference type="PANTHER" id="PTHR46910:SF11">
    <property type="entry name" value="ZN(2)-C6 FUNGAL-TYPE DOMAIN-CONTAINING PROTEIN"/>
    <property type="match status" value="1"/>
</dbReference>
<keyword evidence="2" id="KW-0805">Transcription regulation</keyword>
<dbReference type="Pfam" id="PF04082">
    <property type="entry name" value="Fungal_trans"/>
    <property type="match status" value="1"/>
</dbReference>
<dbReference type="Proteomes" id="UP001194746">
    <property type="component" value="Unassembled WGS sequence"/>
</dbReference>
<evidence type="ECO:0000256" key="2">
    <source>
        <dbReference type="ARBA" id="ARBA00023015"/>
    </source>
</evidence>
<dbReference type="CDD" id="cd00067">
    <property type="entry name" value="GAL4"/>
    <property type="match status" value="1"/>
</dbReference>
<feature type="domain" description="Zn(2)-C6 fungal-type" evidence="6">
    <location>
        <begin position="30"/>
        <end position="59"/>
    </location>
</feature>
<dbReference type="AlphaFoldDB" id="A0AAD4GR24"/>
<dbReference type="InterPro" id="IPR036864">
    <property type="entry name" value="Zn2-C6_fun-type_DNA-bd_sf"/>
</dbReference>
<protein>
    <recommendedName>
        <fullName evidence="6">Zn(2)-C6 fungal-type domain-containing protein</fullName>
    </recommendedName>
</protein>
<evidence type="ECO:0000256" key="1">
    <source>
        <dbReference type="ARBA" id="ARBA00022723"/>
    </source>
</evidence>
<sequence length="664" mass="75304">MSASRTTFTKNLNPSSAGLTRGRASYVFKACLRCRQQKTKCTGRNPCEQCCRKNLECVYPSGPARRRARRKINRSVGVDQSPATTLKEQNHCKEAHLTPDTAAQTPPVRSITTEDRDVVNHLEHMLLSPEYTVSTCVNSPSTKGISKNKPHWRGLDAAAAAAPTLNRWDMRSKLLEVQFMRRTVETYLAKVNPFLPCFNVTQMRSDVEDMLAGELPSQEMRPVVAAVDLMTAAMKAMTEDAACISRSGRTMPGWAEYERAEHLLRDGCYSNGETLRTLQCSLVKVLYLATVDKFHLAYDTMGTVARLCYQLELHDERRWHNRSSFEIHLCQRILWTAFFLDRHIAQNWKAPYLLRESDLDVALPRHIDDRKLKPDSMLLPEEENHAPIAPLDTCSQYARLYSEIWDRVLTVKASRSFDPEVIAAIARRVKDLRLSLPIHLQWKKGCCTSLGAAVEHHPSHFHLRQSVLLHLQMNNLHLLLHHGGVVDTDDVYIDTAIDSIHTIWEYDQANLHDPIERIGSTRYLLTSMKTLSWMVLRRYQTRGCVHPTAIEALSRGISVLETFAPHLTLAQMALDQLRMPIQEVVALEQQSLPSGQGEQRSMDFHPDATTAPYLLDDLHTELLPGGNESWLEDITDLGTVNFAWNSDCWLDGLSNTAMDDGTRM</sequence>
<keyword evidence="3" id="KW-0238">DNA-binding</keyword>
<proteinExistence type="predicted"/>
<keyword evidence="8" id="KW-1185">Reference proteome</keyword>
<dbReference type="InterPro" id="IPR007219">
    <property type="entry name" value="XnlR_reg_dom"/>
</dbReference>
<reference evidence="7" key="1">
    <citation type="journal article" date="2019" name="Beilstein J. Org. Chem.">
        <title>Nanangenines: drimane sesquiterpenoids as the dominant metabolite cohort of a novel Australian fungus, Aspergillus nanangensis.</title>
        <authorList>
            <person name="Lacey H.J."/>
            <person name="Gilchrist C.L.M."/>
            <person name="Crombie A."/>
            <person name="Kalaitzis J.A."/>
            <person name="Vuong D."/>
            <person name="Rutledge P.J."/>
            <person name="Turner P."/>
            <person name="Pitt J.I."/>
            <person name="Lacey E."/>
            <person name="Chooi Y.H."/>
            <person name="Piggott A.M."/>
        </authorList>
    </citation>
    <scope>NUCLEOTIDE SEQUENCE</scope>
    <source>
        <strain evidence="7">MST-FP2251</strain>
    </source>
</reference>
<dbReference type="GO" id="GO:0000981">
    <property type="term" value="F:DNA-binding transcription factor activity, RNA polymerase II-specific"/>
    <property type="evidence" value="ECO:0007669"/>
    <property type="project" value="InterPro"/>
</dbReference>
<evidence type="ECO:0000256" key="3">
    <source>
        <dbReference type="ARBA" id="ARBA00023125"/>
    </source>
</evidence>
<dbReference type="InterPro" id="IPR050987">
    <property type="entry name" value="AtrR-like"/>
</dbReference>
<dbReference type="Pfam" id="PF00172">
    <property type="entry name" value="Zn_clus"/>
    <property type="match status" value="1"/>
</dbReference>
<comment type="caution">
    <text evidence="7">The sequence shown here is derived from an EMBL/GenBank/DDBJ whole genome shotgun (WGS) entry which is preliminary data.</text>
</comment>
<dbReference type="SUPFAM" id="SSF57701">
    <property type="entry name" value="Zn2/Cys6 DNA-binding domain"/>
    <property type="match status" value="1"/>
</dbReference>
<keyword evidence="1" id="KW-0479">Metal-binding</keyword>
<gene>
    <name evidence="7" type="ORF">FE257_000878</name>
</gene>
<evidence type="ECO:0000313" key="8">
    <source>
        <dbReference type="Proteomes" id="UP001194746"/>
    </source>
</evidence>
<name>A0AAD4GR24_ASPNN</name>
<dbReference type="PANTHER" id="PTHR46910">
    <property type="entry name" value="TRANSCRIPTION FACTOR PDR1"/>
    <property type="match status" value="1"/>
</dbReference>
<evidence type="ECO:0000256" key="4">
    <source>
        <dbReference type="ARBA" id="ARBA00023163"/>
    </source>
</evidence>
<dbReference type="PROSITE" id="PS50048">
    <property type="entry name" value="ZN2_CY6_FUNGAL_2"/>
    <property type="match status" value="1"/>
</dbReference>
<dbReference type="GO" id="GO:0009893">
    <property type="term" value="P:positive regulation of metabolic process"/>
    <property type="evidence" value="ECO:0007669"/>
    <property type="project" value="UniProtKB-ARBA"/>
</dbReference>
<organism evidence="7 8">
    <name type="scientific">Aspergillus nanangensis</name>
    <dbReference type="NCBI Taxonomy" id="2582783"/>
    <lineage>
        <taxon>Eukaryota</taxon>
        <taxon>Fungi</taxon>
        <taxon>Dikarya</taxon>
        <taxon>Ascomycota</taxon>
        <taxon>Pezizomycotina</taxon>
        <taxon>Eurotiomycetes</taxon>
        <taxon>Eurotiomycetidae</taxon>
        <taxon>Eurotiales</taxon>
        <taxon>Aspergillaceae</taxon>
        <taxon>Aspergillus</taxon>
        <taxon>Aspergillus subgen. Circumdati</taxon>
    </lineage>
</organism>
<dbReference type="SMART" id="SM00906">
    <property type="entry name" value="Fungal_trans"/>
    <property type="match status" value="1"/>
</dbReference>
<dbReference type="InterPro" id="IPR001138">
    <property type="entry name" value="Zn2Cys6_DnaBD"/>
</dbReference>
<dbReference type="CDD" id="cd12148">
    <property type="entry name" value="fungal_TF_MHR"/>
    <property type="match status" value="1"/>
</dbReference>
<dbReference type="GO" id="GO:0008270">
    <property type="term" value="F:zinc ion binding"/>
    <property type="evidence" value="ECO:0007669"/>
    <property type="project" value="InterPro"/>
</dbReference>
<dbReference type="GO" id="GO:0003677">
    <property type="term" value="F:DNA binding"/>
    <property type="evidence" value="ECO:0007669"/>
    <property type="project" value="UniProtKB-KW"/>
</dbReference>
<reference evidence="7" key="2">
    <citation type="submission" date="2020-02" db="EMBL/GenBank/DDBJ databases">
        <authorList>
            <person name="Gilchrist C.L.M."/>
            <person name="Chooi Y.-H."/>
        </authorList>
    </citation>
    <scope>NUCLEOTIDE SEQUENCE</scope>
    <source>
        <strain evidence="7">MST-FP2251</strain>
    </source>
</reference>
<keyword evidence="5" id="KW-0539">Nucleus</keyword>
<accession>A0AAD4GR24</accession>
<dbReference type="GO" id="GO:0006351">
    <property type="term" value="P:DNA-templated transcription"/>
    <property type="evidence" value="ECO:0007669"/>
    <property type="project" value="InterPro"/>
</dbReference>
<dbReference type="SMART" id="SM00066">
    <property type="entry name" value="GAL4"/>
    <property type="match status" value="1"/>
</dbReference>
<evidence type="ECO:0000259" key="6">
    <source>
        <dbReference type="PROSITE" id="PS50048"/>
    </source>
</evidence>
<evidence type="ECO:0000313" key="7">
    <source>
        <dbReference type="EMBL" id="KAF9884968.1"/>
    </source>
</evidence>
<dbReference type="PROSITE" id="PS00463">
    <property type="entry name" value="ZN2_CY6_FUNGAL_1"/>
    <property type="match status" value="1"/>
</dbReference>
<dbReference type="Gene3D" id="4.10.240.10">
    <property type="entry name" value="Zn(2)-C6 fungal-type DNA-binding domain"/>
    <property type="match status" value="1"/>
</dbReference>